<keyword evidence="3" id="KW-1185">Reference proteome</keyword>
<evidence type="ECO:0000256" key="1">
    <source>
        <dbReference type="SAM" id="SignalP"/>
    </source>
</evidence>
<dbReference type="PANTHER" id="PTHR43649">
    <property type="entry name" value="ARABINOSE-BINDING PROTEIN-RELATED"/>
    <property type="match status" value="1"/>
</dbReference>
<dbReference type="SUPFAM" id="SSF53850">
    <property type="entry name" value="Periplasmic binding protein-like II"/>
    <property type="match status" value="1"/>
</dbReference>
<dbReference type="InterPro" id="IPR050490">
    <property type="entry name" value="Bact_solute-bd_prot1"/>
</dbReference>
<sequence>MSERRGPWWGRRTGPTGSRAVCAFAVAAAVVLAATACGDSSEPAGRDAKDITLTITDNAIAGGKNSRSAEWIQNWVIPRFVEAQKAKGVTAKVTFVPSGVDDEQYKTKLALDLRARSGGDVISIDGIWVGEFAQAGYLNPLSEVAGAETDSWDGWAQIPEAVQGLGRFEEKRYAIPIGTDGRVLYYNRKLFAQAGLPADWQPRSWQEILDAGAKLKALPGVTPIQLNAGTAMGEATSMQGALPLLAGAGGEVYTAGKWTGATQPTRDMLDFYAKVYAGGLGDPLLQQEAKGRDKSFQRFAEGKIGILAEGDYFWRSVVEPKAGIAKMADRDSAVGYALIPAKNPGAGIRGQDFVSMSGGSVRTLNPHSKYPIQAFELLSFMHSAEAVKAELGDVPRITARTDVNDEVLAGDPMLKFVAGKVLPITAARPPLAVYPQVSVAIQEATAAVVGGKAPDAAAADYQKKLAGLVGGADNVTS</sequence>
<reference evidence="2 3" key="1">
    <citation type="submission" date="2021-01" db="EMBL/GenBank/DDBJ databases">
        <title>Whole genome shotgun sequence of Plantactinospora endophytica NBRC 110450.</title>
        <authorList>
            <person name="Komaki H."/>
            <person name="Tamura T."/>
        </authorList>
    </citation>
    <scope>NUCLEOTIDE SEQUENCE [LARGE SCALE GENOMIC DNA]</scope>
    <source>
        <strain evidence="2 3">NBRC 110450</strain>
    </source>
</reference>
<protein>
    <submittedName>
        <fullName evidence="2">Sugar ABC transporter substrate-binding protein</fullName>
    </submittedName>
</protein>
<dbReference type="RefSeq" id="WP_203865855.1">
    <property type="nucleotide sequence ID" value="NZ_BONW01000009.1"/>
</dbReference>
<comment type="caution">
    <text evidence="2">The sequence shown here is derived from an EMBL/GenBank/DDBJ whole genome shotgun (WGS) entry which is preliminary data.</text>
</comment>
<accession>A0ABQ4DXV5</accession>
<evidence type="ECO:0000313" key="2">
    <source>
        <dbReference type="EMBL" id="GIG87275.1"/>
    </source>
</evidence>
<dbReference type="InterPro" id="IPR006059">
    <property type="entry name" value="SBP"/>
</dbReference>
<feature type="signal peptide" evidence="1">
    <location>
        <begin position="1"/>
        <end position="33"/>
    </location>
</feature>
<name>A0ABQ4DXV5_9ACTN</name>
<dbReference type="EMBL" id="BONW01000009">
    <property type="protein sequence ID" value="GIG87275.1"/>
    <property type="molecule type" value="Genomic_DNA"/>
</dbReference>
<gene>
    <name evidence="2" type="ORF">Pen02_22110</name>
</gene>
<evidence type="ECO:0000313" key="3">
    <source>
        <dbReference type="Proteomes" id="UP000646749"/>
    </source>
</evidence>
<dbReference type="Gene3D" id="3.40.190.10">
    <property type="entry name" value="Periplasmic binding protein-like II"/>
    <property type="match status" value="2"/>
</dbReference>
<dbReference type="PANTHER" id="PTHR43649:SF14">
    <property type="entry name" value="BLR3389 PROTEIN"/>
    <property type="match status" value="1"/>
</dbReference>
<keyword evidence="1" id="KW-0732">Signal</keyword>
<organism evidence="2 3">
    <name type="scientific">Plantactinospora endophytica</name>
    <dbReference type="NCBI Taxonomy" id="673535"/>
    <lineage>
        <taxon>Bacteria</taxon>
        <taxon>Bacillati</taxon>
        <taxon>Actinomycetota</taxon>
        <taxon>Actinomycetes</taxon>
        <taxon>Micromonosporales</taxon>
        <taxon>Micromonosporaceae</taxon>
        <taxon>Plantactinospora</taxon>
    </lineage>
</organism>
<proteinExistence type="predicted"/>
<dbReference type="Proteomes" id="UP000646749">
    <property type="component" value="Unassembled WGS sequence"/>
</dbReference>
<dbReference type="Pfam" id="PF01547">
    <property type="entry name" value="SBP_bac_1"/>
    <property type="match status" value="1"/>
</dbReference>
<feature type="chain" id="PRO_5046888989" evidence="1">
    <location>
        <begin position="34"/>
        <end position="477"/>
    </location>
</feature>